<proteinExistence type="inferred from homology"/>
<dbReference type="KEGG" id="srub:C2R22_18130"/>
<keyword evidence="4" id="KW-0479">Metal-binding</keyword>
<feature type="domain" description="Nitrite/sulphite reductase 4Fe-4S" evidence="9">
    <location>
        <begin position="137"/>
        <end position="293"/>
    </location>
</feature>
<dbReference type="PROSITE" id="PS00365">
    <property type="entry name" value="NIR_SIR"/>
    <property type="match status" value="1"/>
</dbReference>
<feature type="domain" description="Nitrite/sulphite reductase 4Fe-4S" evidence="9">
    <location>
        <begin position="403"/>
        <end position="537"/>
    </location>
</feature>
<keyword evidence="2" id="KW-0004">4Fe-4S</keyword>
<organism evidence="11 12">
    <name type="scientific">Salinigranum rubrum</name>
    <dbReference type="NCBI Taxonomy" id="755307"/>
    <lineage>
        <taxon>Archaea</taxon>
        <taxon>Methanobacteriati</taxon>
        <taxon>Methanobacteriota</taxon>
        <taxon>Stenosarchaea group</taxon>
        <taxon>Halobacteria</taxon>
        <taxon>Halobacteriales</taxon>
        <taxon>Haloferacaceae</taxon>
        <taxon>Salinigranum</taxon>
    </lineage>
</organism>
<dbReference type="GO" id="GO:0020037">
    <property type="term" value="F:heme binding"/>
    <property type="evidence" value="ECO:0007669"/>
    <property type="project" value="InterPro"/>
</dbReference>
<dbReference type="RefSeq" id="WP_103427014.1">
    <property type="nucleotide sequence ID" value="NZ_CP026309.1"/>
</dbReference>
<keyword evidence="7" id="KW-0411">Iron-sulfur</keyword>
<protein>
    <submittedName>
        <fullName evidence="11">Ferredoxin--nitrite reductase</fullName>
    </submittedName>
</protein>
<dbReference type="PANTHER" id="PTHR32439:SF0">
    <property type="entry name" value="FERREDOXIN--NITRITE REDUCTASE, CHLOROPLASTIC"/>
    <property type="match status" value="1"/>
</dbReference>
<dbReference type="GeneID" id="35594052"/>
<evidence type="ECO:0000313" key="11">
    <source>
        <dbReference type="EMBL" id="AUV83325.1"/>
    </source>
</evidence>
<evidence type="ECO:0000259" key="10">
    <source>
        <dbReference type="Pfam" id="PF03460"/>
    </source>
</evidence>
<dbReference type="InterPro" id="IPR006066">
    <property type="entry name" value="NO2/SO3_Rdtase_FeS/sirohaem_BS"/>
</dbReference>
<evidence type="ECO:0000256" key="1">
    <source>
        <dbReference type="ARBA" id="ARBA00010429"/>
    </source>
</evidence>
<dbReference type="SUPFAM" id="SSF56014">
    <property type="entry name" value="Nitrite and sulphite reductase 4Fe-4S domain-like"/>
    <property type="match status" value="2"/>
</dbReference>
<dbReference type="InterPro" id="IPR051329">
    <property type="entry name" value="NIR_SIR_4Fe-4S"/>
</dbReference>
<dbReference type="InterPro" id="IPR005117">
    <property type="entry name" value="NiRdtase/SiRdtase_haem-b_fer"/>
</dbReference>
<evidence type="ECO:0000256" key="4">
    <source>
        <dbReference type="ARBA" id="ARBA00022723"/>
    </source>
</evidence>
<dbReference type="SUPFAM" id="SSF55124">
    <property type="entry name" value="Nitrite/Sulfite reductase N-terminal domain-like"/>
    <property type="match status" value="2"/>
</dbReference>
<accession>A0A2I8VN60</accession>
<feature type="region of interest" description="Disordered" evidence="8">
    <location>
        <begin position="570"/>
        <end position="594"/>
    </location>
</feature>
<dbReference type="Pfam" id="PF03460">
    <property type="entry name" value="NIR_SIR_ferr"/>
    <property type="match status" value="3"/>
</dbReference>
<dbReference type="InterPro" id="IPR045854">
    <property type="entry name" value="NO2/SO3_Rdtase_4Fe4S_sf"/>
</dbReference>
<evidence type="ECO:0000259" key="9">
    <source>
        <dbReference type="Pfam" id="PF01077"/>
    </source>
</evidence>
<gene>
    <name evidence="11" type="ORF">C2R22_18130</name>
</gene>
<dbReference type="PANTHER" id="PTHR32439">
    <property type="entry name" value="FERREDOXIN--NITRITE REDUCTASE, CHLOROPLASTIC"/>
    <property type="match status" value="1"/>
</dbReference>
<dbReference type="Gene3D" id="3.30.413.10">
    <property type="entry name" value="Sulfite Reductase Hemoprotein, domain 1"/>
    <property type="match status" value="2"/>
</dbReference>
<dbReference type="InterPro" id="IPR006067">
    <property type="entry name" value="NO2/SO3_Rdtase_4Fe4S_dom"/>
</dbReference>
<keyword evidence="12" id="KW-1185">Reference proteome</keyword>
<dbReference type="Gene3D" id="3.90.480.20">
    <property type="match status" value="1"/>
</dbReference>
<dbReference type="GO" id="GO:0051539">
    <property type="term" value="F:4 iron, 4 sulfur cluster binding"/>
    <property type="evidence" value="ECO:0007669"/>
    <property type="project" value="UniProtKB-KW"/>
</dbReference>
<evidence type="ECO:0000256" key="2">
    <source>
        <dbReference type="ARBA" id="ARBA00022485"/>
    </source>
</evidence>
<evidence type="ECO:0000313" key="12">
    <source>
        <dbReference type="Proteomes" id="UP000236584"/>
    </source>
</evidence>
<dbReference type="OrthoDB" id="15347at2157"/>
<dbReference type="InterPro" id="IPR036136">
    <property type="entry name" value="Nit/Sulf_reduc_fer-like_dom_sf"/>
</dbReference>
<reference evidence="11 12" key="1">
    <citation type="submission" date="2018-01" db="EMBL/GenBank/DDBJ databases">
        <title>Complete genome sequence of Salinigranum rubrum GX10T, an extremely halophilic archaeon isolated from a marine solar saltern.</title>
        <authorList>
            <person name="Han S."/>
        </authorList>
    </citation>
    <scope>NUCLEOTIDE SEQUENCE [LARGE SCALE GENOMIC DNA]</scope>
    <source>
        <strain evidence="11 12">GX10</strain>
    </source>
</reference>
<name>A0A2I8VN60_9EURY</name>
<evidence type="ECO:0000256" key="8">
    <source>
        <dbReference type="SAM" id="MobiDB-lite"/>
    </source>
</evidence>
<evidence type="ECO:0000256" key="5">
    <source>
        <dbReference type="ARBA" id="ARBA00023002"/>
    </source>
</evidence>
<comment type="similarity">
    <text evidence="1">Belongs to the nitrite and sulfite reductase 4Fe-4S domain family.</text>
</comment>
<dbReference type="EMBL" id="CP026309">
    <property type="protein sequence ID" value="AUV83325.1"/>
    <property type="molecule type" value="Genomic_DNA"/>
</dbReference>
<evidence type="ECO:0000256" key="7">
    <source>
        <dbReference type="ARBA" id="ARBA00023014"/>
    </source>
</evidence>
<dbReference type="Pfam" id="PF01077">
    <property type="entry name" value="NIR_SIR"/>
    <property type="match status" value="2"/>
</dbReference>
<keyword evidence="3" id="KW-0349">Heme</keyword>
<evidence type="ECO:0000256" key="3">
    <source>
        <dbReference type="ARBA" id="ARBA00022617"/>
    </source>
</evidence>
<sequence>MPTDVENWKSEVYGNEIREHLFRFAEEGWDAIPEDEHDAWFERFKWWGLYHQRNGQESYFMMRIGTPNGVLKPGQTEVVAEIAEEYAEGPEENPIFGNGWVDWTTRQSIQLHWIKLEDIPDIFEKLESVGLSTQQACGDSWRNIVGCPVAGKDRHEHVDALPVAEGLHETYKGHDEHSNLPRKWKVAVTGCREGCGQGDINDLAFEPATKEVDGEEVKGFNVNVGGGLARNEPRLARGLDVFVTPEEAAEVGGAISALFRDYGNREDRYSARMKFLVDEMGVEEIRETLQSEYVDFELRTAGADLRESYSYNSGRATGGHSDHVGVHEQRDGKYYVGLNVLVGRMATEDTRELARVADEYGSGEVRVTQRQNVIITDVPEESLDALLEEPLLENYSPEPHPFMRGSVACTGTEFCSLSIVETKNRQVRYARWLKDNVELPEGVENFHIHLSGCTASCAQPQIADISLRGMKTRKDGEPVEALDIGLGGGLGENPRFTQWVTQRVPVDEVPGAIRNLLANFEEHREGGETFREFVERHEDDEEFLDSLVEPEETDYDDPMMHNTKMTWYPYAEDDDMGASPAPTDRDGAPLPADD</sequence>
<dbReference type="PRINTS" id="PR00397">
    <property type="entry name" value="SIROHAEM"/>
</dbReference>
<dbReference type="Proteomes" id="UP000236584">
    <property type="component" value="Chromosome"/>
</dbReference>
<dbReference type="AlphaFoldDB" id="A0A2I8VN60"/>
<evidence type="ECO:0000256" key="6">
    <source>
        <dbReference type="ARBA" id="ARBA00023004"/>
    </source>
</evidence>
<feature type="domain" description="Nitrite/Sulfite reductase ferredoxin-like" evidence="10">
    <location>
        <begin position="54"/>
        <end position="89"/>
    </location>
</feature>
<keyword evidence="5" id="KW-0560">Oxidoreductase</keyword>
<dbReference type="GO" id="GO:0046872">
    <property type="term" value="F:metal ion binding"/>
    <property type="evidence" value="ECO:0007669"/>
    <property type="project" value="UniProtKB-KW"/>
</dbReference>
<feature type="domain" description="Nitrite/Sulfite reductase ferredoxin-like" evidence="10">
    <location>
        <begin position="327"/>
        <end position="390"/>
    </location>
</feature>
<feature type="domain" description="Nitrite/Sulfite reductase ferredoxin-like" evidence="10">
    <location>
        <begin position="96"/>
        <end position="128"/>
    </location>
</feature>
<keyword evidence="6" id="KW-0408">Iron</keyword>
<dbReference type="GO" id="GO:0016491">
    <property type="term" value="F:oxidoreductase activity"/>
    <property type="evidence" value="ECO:0007669"/>
    <property type="project" value="UniProtKB-KW"/>
</dbReference>